<accession>A0ABS4TZC7</accession>
<keyword evidence="3" id="KW-0378">Hydrolase</keyword>
<evidence type="ECO:0000313" key="4">
    <source>
        <dbReference type="Proteomes" id="UP001519332"/>
    </source>
</evidence>
<dbReference type="InterPro" id="IPR003692">
    <property type="entry name" value="Hydantoinase_B"/>
</dbReference>
<dbReference type="PANTHER" id="PTHR11365:SF23">
    <property type="entry name" value="HYPOTHETICAL 5-OXOPROLINASE (EUROFUNG)-RELATED"/>
    <property type="match status" value="1"/>
</dbReference>
<evidence type="ECO:0000256" key="1">
    <source>
        <dbReference type="SAM" id="MobiDB-lite"/>
    </source>
</evidence>
<gene>
    <name evidence="3" type="ORF">JOF56_009655</name>
</gene>
<dbReference type="Proteomes" id="UP001519332">
    <property type="component" value="Unassembled WGS sequence"/>
</dbReference>
<feature type="region of interest" description="Disordered" evidence="1">
    <location>
        <begin position="575"/>
        <end position="597"/>
    </location>
</feature>
<name>A0ABS4TZC7_9PSEU</name>
<dbReference type="GO" id="GO:0047423">
    <property type="term" value="F:N-methylhydantoinase (ATP-hydrolyzing) activity"/>
    <property type="evidence" value="ECO:0007669"/>
    <property type="project" value="UniProtKB-EC"/>
</dbReference>
<comment type="caution">
    <text evidence="3">The sequence shown here is derived from an EMBL/GenBank/DDBJ whole genome shotgun (WGS) entry which is preliminary data.</text>
</comment>
<proteinExistence type="predicted"/>
<dbReference type="Pfam" id="PF02538">
    <property type="entry name" value="Hydantoinase_B"/>
    <property type="match status" value="1"/>
</dbReference>
<dbReference type="InterPro" id="IPR045079">
    <property type="entry name" value="Oxoprolinase-like"/>
</dbReference>
<protein>
    <submittedName>
        <fullName evidence="3">N-methylhydantoinase B</fullName>
        <ecNumber evidence="3">3.5.2.14</ecNumber>
    </submittedName>
</protein>
<evidence type="ECO:0000313" key="3">
    <source>
        <dbReference type="EMBL" id="MBP2329270.1"/>
    </source>
</evidence>
<keyword evidence="4" id="KW-1185">Reference proteome</keyword>
<dbReference type="EMBL" id="JAGINW010000001">
    <property type="protein sequence ID" value="MBP2329270.1"/>
    <property type="molecule type" value="Genomic_DNA"/>
</dbReference>
<organism evidence="3 4">
    <name type="scientific">Kibdelosporangium banguiense</name>
    <dbReference type="NCBI Taxonomy" id="1365924"/>
    <lineage>
        <taxon>Bacteria</taxon>
        <taxon>Bacillati</taxon>
        <taxon>Actinomycetota</taxon>
        <taxon>Actinomycetes</taxon>
        <taxon>Pseudonocardiales</taxon>
        <taxon>Pseudonocardiaceae</taxon>
        <taxon>Kibdelosporangium</taxon>
    </lineage>
</organism>
<dbReference type="EC" id="3.5.2.14" evidence="3"/>
<feature type="domain" description="Hydantoinase B/oxoprolinase" evidence="2">
    <location>
        <begin position="12"/>
        <end position="540"/>
    </location>
</feature>
<dbReference type="PANTHER" id="PTHR11365">
    <property type="entry name" value="5-OXOPROLINASE RELATED"/>
    <property type="match status" value="1"/>
</dbReference>
<evidence type="ECO:0000259" key="2">
    <source>
        <dbReference type="Pfam" id="PF02538"/>
    </source>
</evidence>
<dbReference type="RefSeq" id="WP_209646099.1">
    <property type="nucleotide sequence ID" value="NZ_JAGINW010000001.1"/>
</dbReference>
<reference evidence="3 4" key="1">
    <citation type="submission" date="2021-03" db="EMBL/GenBank/DDBJ databases">
        <title>Sequencing the genomes of 1000 actinobacteria strains.</title>
        <authorList>
            <person name="Klenk H.-P."/>
        </authorList>
    </citation>
    <scope>NUCLEOTIDE SEQUENCE [LARGE SCALE GENOMIC DNA]</scope>
    <source>
        <strain evidence="3 4">DSM 46670</strain>
    </source>
</reference>
<sequence>MPLTQADSRTIDPILLAVIANRFEAIVREMTHTLQKAAYSTLISVSRDFSCAIVTGDHQLLASAEGLPVQNYGADIQTKSMCDLHADLRPGDAFLHNDPYLGNSHTPDLGVLVPVFAGDRHLFTAVAKGHVADSGGPTPGSESIDAADVYSEGTLVFPAIRVERDYQEIHDITRMARQHVRFPELWYGDYRAMLGAARTAERRLGELVDKYGADVIEQAAAEWLDYSERMMANEVRKLPGGRITAESRMDPLPVAPDGIPLRVEITVDEQAGYVDVDLRDNIDCLPAGINASVAATLSAVMQGVSSVVDSGVPHNAGAFRRVRVLLRENCIVGIPRFPASCSMATSIPTNRLINLVQSAFAQLGEGWGIAEGGIGLGVSYPGITGFDPRRGADYHAFFPAGNNGGPASPHADGWVTYTIPCVAGLLYRNSVEIDERQFPLRFRTLRIISGSGGAGRFRGGPTVEVSYGPTSASMAVESMADGYESPARGVRGGADGCLAASYKVGIDGTRQPLASSFSVELAPGEYVTGHACGGGGYGDPLERDPQAVLQDVEERWIPFDDALDIYGVVLRPKSGGGYEVDVESTADLRAQPSTAGP</sequence>